<reference evidence="5 6" key="1">
    <citation type="submission" date="2018-06" db="EMBL/GenBank/DDBJ databases">
        <title>Genomic Encyclopedia of Type Strains, Phase I: the one thousand microbial genomes (KMG-I) project.</title>
        <authorList>
            <person name="Kyrpides N."/>
        </authorList>
    </citation>
    <scope>NUCLEOTIDE SEQUENCE [LARGE SCALE GENOMIC DNA]</scope>
    <source>
        <strain evidence="5 6">DSM 19573</strain>
    </source>
</reference>
<dbReference type="RefSeq" id="WP_110461707.1">
    <property type="nucleotide sequence ID" value="NZ_QKMR01000008.1"/>
</dbReference>
<keyword evidence="6" id="KW-1185">Reference proteome</keyword>
<keyword evidence="2 3" id="KW-0663">Pyridoxal phosphate</keyword>
<dbReference type="PIRSF" id="PIRSF000521">
    <property type="entry name" value="Transaminase_4ab_Lys_Orn"/>
    <property type="match status" value="1"/>
</dbReference>
<evidence type="ECO:0000256" key="3">
    <source>
        <dbReference type="RuleBase" id="RU003560"/>
    </source>
</evidence>
<dbReference type="CDD" id="cd00610">
    <property type="entry name" value="OAT_like"/>
    <property type="match status" value="1"/>
</dbReference>
<evidence type="ECO:0000313" key="6">
    <source>
        <dbReference type="Proteomes" id="UP000248132"/>
    </source>
</evidence>
<feature type="coiled-coil region" evidence="4">
    <location>
        <begin position="396"/>
        <end position="427"/>
    </location>
</feature>
<sequence>MLKKSSNLQKNLIDVVDMSLKRYVGEGIHLYIDKKEYIDCASGTFNLALGYSAGEITQALHKQLDSCCHLASEYTKEKSRVIFEMLREYLPEHINAFWFRDIIGSTANECAIQIAQKATGKREIISVFLSHHGQSIVSTGVSGNAFRQSYINTPFTGALKIPASDCENCFYGQNKNRCGILCARRLEDFIEYASCGQVAAFILEPILGNGGNIVPHPEYYRLIRKICDKHNILIIADEVQTGFGRTGAFFASNGIAKALKPDIITFAKGAGGIGIPVAGVLMRKELDILNSWEHSTTSGANPLALVAMEETIKYIKKHKVLQNVKKQSVILKNGLLELTKEFPFISNVKGEGLMLAFDMKSSTAATDFIRIAKENGLIMRGSRYGLGNTVKVRPPLIISEEEIEEILERLKAALKQYEEENYESTEV</sequence>
<keyword evidence="4" id="KW-0175">Coiled coil</keyword>
<keyword evidence="5" id="KW-0808">Transferase</keyword>
<dbReference type="Pfam" id="PF00202">
    <property type="entry name" value="Aminotran_3"/>
    <property type="match status" value="1"/>
</dbReference>
<organism evidence="5 6">
    <name type="scientific">Ruminiclostridium sufflavum DSM 19573</name>
    <dbReference type="NCBI Taxonomy" id="1121337"/>
    <lineage>
        <taxon>Bacteria</taxon>
        <taxon>Bacillati</taxon>
        <taxon>Bacillota</taxon>
        <taxon>Clostridia</taxon>
        <taxon>Eubacteriales</taxon>
        <taxon>Oscillospiraceae</taxon>
        <taxon>Ruminiclostridium</taxon>
    </lineage>
</organism>
<dbReference type="PANTHER" id="PTHR43094">
    <property type="entry name" value="AMINOTRANSFERASE"/>
    <property type="match status" value="1"/>
</dbReference>
<proteinExistence type="inferred from homology"/>
<dbReference type="InterPro" id="IPR015421">
    <property type="entry name" value="PyrdxlP-dep_Trfase_major"/>
</dbReference>
<dbReference type="Gene3D" id="3.90.1150.10">
    <property type="entry name" value="Aspartate Aminotransferase, domain 1"/>
    <property type="match status" value="1"/>
</dbReference>
<evidence type="ECO:0000313" key="5">
    <source>
        <dbReference type="EMBL" id="PYG87955.1"/>
    </source>
</evidence>
<protein>
    <submittedName>
        <fullName evidence="5">4-aminobutyrate aminotransferase-like enzyme</fullName>
    </submittedName>
</protein>
<name>A0A318XKJ2_9FIRM</name>
<accession>A0A318XKJ2</accession>
<comment type="similarity">
    <text evidence="1 3">Belongs to the class-III pyridoxal-phosphate-dependent aminotransferase family.</text>
</comment>
<dbReference type="PROSITE" id="PS00600">
    <property type="entry name" value="AA_TRANSFER_CLASS_3"/>
    <property type="match status" value="1"/>
</dbReference>
<evidence type="ECO:0000256" key="2">
    <source>
        <dbReference type="ARBA" id="ARBA00022898"/>
    </source>
</evidence>
<dbReference type="GO" id="GO:0030170">
    <property type="term" value="F:pyridoxal phosphate binding"/>
    <property type="evidence" value="ECO:0007669"/>
    <property type="project" value="InterPro"/>
</dbReference>
<dbReference type="AlphaFoldDB" id="A0A318XKJ2"/>
<dbReference type="InterPro" id="IPR005814">
    <property type="entry name" value="Aminotrans_3"/>
</dbReference>
<dbReference type="PANTHER" id="PTHR43094:SF1">
    <property type="entry name" value="AMINOTRANSFERASE CLASS-III"/>
    <property type="match status" value="1"/>
</dbReference>
<gene>
    <name evidence="5" type="ORF">LY28_01665</name>
</gene>
<dbReference type="EMBL" id="QKMR01000008">
    <property type="protein sequence ID" value="PYG87955.1"/>
    <property type="molecule type" value="Genomic_DNA"/>
</dbReference>
<dbReference type="InterPro" id="IPR049704">
    <property type="entry name" value="Aminotrans_3_PPA_site"/>
</dbReference>
<dbReference type="InterPro" id="IPR015424">
    <property type="entry name" value="PyrdxlP-dep_Trfase"/>
</dbReference>
<dbReference type="SUPFAM" id="SSF53383">
    <property type="entry name" value="PLP-dependent transferases"/>
    <property type="match status" value="1"/>
</dbReference>
<dbReference type="InterPro" id="IPR015422">
    <property type="entry name" value="PyrdxlP-dep_Trfase_small"/>
</dbReference>
<dbReference type="GO" id="GO:0008483">
    <property type="term" value="F:transaminase activity"/>
    <property type="evidence" value="ECO:0007669"/>
    <property type="project" value="UniProtKB-KW"/>
</dbReference>
<dbReference type="Gene3D" id="3.40.640.10">
    <property type="entry name" value="Type I PLP-dependent aspartate aminotransferase-like (Major domain)"/>
    <property type="match status" value="1"/>
</dbReference>
<dbReference type="Proteomes" id="UP000248132">
    <property type="component" value="Unassembled WGS sequence"/>
</dbReference>
<evidence type="ECO:0000256" key="1">
    <source>
        <dbReference type="ARBA" id="ARBA00008954"/>
    </source>
</evidence>
<keyword evidence="5" id="KW-0032">Aminotransferase</keyword>
<evidence type="ECO:0000256" key="4">
    <source>
        <dbReference type="SAM" id="Coils"/>
    </source>
</evidence>
<comment type="caution">
    <text evidence="5">The sequence shown here is derived from an EMBL/GenBank/DDBJ whole genome shotgun (WGS) entry which is preliminary data.</text>
</comment>
<dbReference type="OrthoDB" id="9801052at2"/>